<reference evidence="1 2" key="1">
    <citation type="journal article" date="2019" name="Commun. Biol.">
        <title>The bagworm genome reveals a unique fibroin gene that provides high tensile strength.</title>
        <authorList>
            <person name="Kono N."/>
            <person name="Nakamura H."/>
            <person name="Ohtoshi R."/>
            <person name="Tomita M."/>
            <person name="Numata K."/>
            <person name="Arakawa K."/>
        </authorList>
    </citation>
    <scope>NUCLEOTIDE SEQUENCE [LARGE SCALE GENOMIC DNA]</scope>
</reference>
<accession>A0A4C1ZQ94</accession>
<dbReference type="Proteomes" id="UP000299102">
    <property type="component" value="Unassembled WGS sequence"/>
</dbReference>
<gene>
    <name evidence="1" type="ORF">EVAR_102260_1</name>
</gene>
<dbReference type="AlphaFoldDB" id="A0A4C1ZQ94"/>
<organism evidence="1 2">
    <name type="scientific">Eumeta variegata</name>
    <name type="common">Bagworm moth</name>
    <name type="synonym">Eumeta japonica</name>
    <dbReference type="NCBI Taxonomy" id="151549"/>
    <lineage>
        <taxon>Eukaryota</taxon>
        <taxon>Metazoa</taxon>
        <taxon>Ecdysozoa</taxon>
        <taxon>Arthropoda</taxon>
        <taxon>Hexapoda</taxon>
        <taxon>Insecta</taxon>
        <taxon>Pterygota</taxon>
        <taxon>Neoptera</taxon>
        <taxon>Endopterygota</taxon>
        <taxon>Lepidoptera</taxon>
        <taxon>Glossata</taxon>
        <taxon>Ditrysia</taxon>
        <taxon>Tineoidea</taxon>
        <taxon>Psychidae</taxon>
        <taxon>Oiketicinae</taxon>
        <taxon>Eumeta</taxon>
    </lineage>
</organism>
<keyword evidence="2" id="KW-1185">Reference proteome</keyword>
<protein>
    <submittedName>
        <fullName evidence="1">Uncharacterized protein</fullName>
    </submittedName>
</protein>
<sequence>MKAKEKRRHQRMARTLPIAAFAAPPHHTRMPVGHNFHTLGFSSSEPESMTSQLTSVECDLMGQPSLRSESIDCSQVFSPNIGYALSDVLLLTMF</sequence>
<name>A0A4C1ZQ94_EUMVA</name>
<proteinExistence type="predicted"/>
<comment type="caution">
    <text evidence="1">The sequence shown here is derived from an EMBL/GenBank/DDBJ whole genome shotgun (WGS) entry which is preliminary data.</text>
</comment>
<evidence type="ECO:0000313" key="2">
    <source>
        <dbReference type="Proteomes" id="UP000299102"/>
    </source>
</evidence>
<evidence type="ECO:0000313" key="1">
    <source>
        <dbReference type="EMBL" id="GBP89254.1"/>
    </source>
</evidence>
<dbReference type="EMBL" id="BGZK01001986">
    <property type="protein sequence ID" value="GBP89254.1"/>
    <property type="molecule type" value="Genomic_DNA"/>
</dbReference>